<evidence type="ECO:0000259" key="4">
    <source>
        <dbReference type="PROSITE" id="PS51710"/>
    </source>
</evidence>
<dbReference type="Gene3D" id="3.40.50.300">
    <property type="entry name" value="P-loop containing nucleotide triphosphate hydrolases"/>
    <property type="match status" value="2"/>
</dbReference>
<dbReference type="PROSITE" id="PS51710">
    <property type="entry name" value="G_OBG"/>
    <property type="match status" value="1"/>
</dbReference>
<evidence type="ECO:0000313" key="6">
    <source>
        <dbReference type="EMBL" id="PJA33189.1"/>
    </source>
</evidence>
<dbReference type="PRINTS" id="PR00326">
    <property type="entry name" value="GTP1OBG"/>
</dbReference>
<keyword evidence="1" id="KW-0547">Nucleotide-binding</keyword>
<evidence type="ECO:0000256" key="2">
    <source>
        <dbReference type="ARBA" id="ARBA00022840"/>
    </source>
</evidence>
<dbReference type="InterPro" id="IPR004095">
    <property type="entry name" value="TGS"/>
</dbReference>
<dbReference type="AlphaFoldDB" id="A0A2M7WT73"/>
<reference evidence="7" key="1">
    <citation type="submission" date="2017-09" db="EMBL/GenBank/DDBJ databases">
        <title>Depth-based differentiation of microbial function through sediment-hosted aquifers and enrichment of novel symbionts in the deep terrestrial subsurface.</title>
        <authorList>
            <person name="Probst A.J."/>
            <person name="Ladd B."/>
            <person name="Jarett J.K."/>
            <person name="Geller-Mcgrath D.E."/>
            <person name="Sieber C.M.K."/>
            <person name="Emerson J.B."/>
            <person name="Anantharaman K."/>
            <person name="Thomas B.C."/>
            <person name="Malmstrom R."/>
            <person name="Stieglmeier M."/>
            <person name="Klingl A."/>
            <person name="Woyke T."/>
            <person name="Ryan C.M."/>
            <person name="Banfield J.F."/>
        </authorList>
    </citation>
    <scope>NUCLEOTIDE SEQUENCE [LARGE SCALE GENOMIC DNA]</scope>
</reference>
<dbReference type="InterPro" id="IPR012676">
    <property type="entry name" value="TGS-like"/>
</dbReference>
<dbReference type="CDD" id="cd04867">
    <property type="entry name" value="TGS_YchF_OLA1"/>
    <property type="match status" value="1"/>
</dbReference>
<dbReference type="SUPFAM" id="SSF81271">
    <property type="entry name" value="TGS-like"/>
    <property type="match status" value="1"/>
</dbReference>
<evidence type="ECO:0000256" key="1">
    <source>
        <dbReference type="ARBA" id="ARBA00022741"/>
    </source>
</evidence>
<dbReference type="Pfam" id="PF01926">
    <property type="entry name" value="MMR_HSR1"/>
    <property type="match status" value="1"/>
</dbReference>
<evidence type="ECO:0000256" key="3">
    <source>
        <dbReference type="ARBA" id="ARBA00022842"/>
    </source>
</evidence>
<organism evidence="6 7">
    <name type="scientific">Candidatus Zambryskibacteria bacterium CG_4_9_14_3_um_filter_42_15</name>
    <dbReference type="NCBI Taxonomy" id="1975112"/>
    <lineage>
        <taxon>Bacteria</taxon>
        <taxon>Candidatus Zambryskiibacteriota</taxon>
    </lineage>
</organism>
<keyword evidence="3" id="KW-0460">Magnesium</keyword>
<dbReference type="InterPro" id="IPR012675">
    <property type="entry name" value="Beta-grasp_dom_sf"/>
</dbReference>
<accession>A0A2M7WT73</accession>
<dbReference type="Gene3D" id="1.10.150.300">
    <property type="entry name" value="TGS-like domain"/>
    <property type="match status" value="1"/>
</dbReference>
<dbReference type="PROSITE" id="PS51880">
    <property type="entry name" value="TGS"/>
    <property type="match status" value="1"/>
</dbReference>
<dbReference type="FunFam" id="3.10.20.30:FF:000001">
    <property type="entry name" value="Ribosome-binding ATPase YchF"/>
    <property type="match status" value="1"/>
</dbReference>
<dbReference type="InterPro" id="IPR023192">
    <property type="entry name" value="TGS-like_dom_sf"/>
</dbReference>
<proteinExistence type="predicted"/>
<dbReference type="PANTHER" id="PTHR23305:SF18">
    <property type="entry name" value="OBG-TYPE G DOMAIN-CONTAINING PROTEIN"/>
    <property type="match status" value="1"/>
</dbReference>
<dbReference type="SUPFAM" id="SSF52540">
    <property type="entry name" value="P-loop containing nucleoside triphosphate hydrolases"/>
    <property type="match status" value="1"/>
</dbReference>
<dbReference type="Proteomes" id="UP000230758">
    <property type="component" value="Unassembled WGS sequence"/>
</dbReference>
<comment type="caution">
    <text evidence="6">The sequence shown here is derived from an EMBL/GenBank/DDBJ whole genome shotgun (WGS) entry which is preliminary data.</text>
</comment>
<dbReference type="InterPro" id="IPR031167">
    <property type="entry name" value="G_OBG"/>
</dbReference>
<evidence type="ECO:0000313" key="7">
    <source>
        <dbReference type="Proteomes" id="UP000230758"/>
    </source>
</evidence>
<dbReference type="Pfam" id="PF06071">
    <property type="entry name" value="YchF-GTPase_C"/>
    <property type="match status" value="1"/>
</dbReference>
<gene>
    <name evidence="6" type="ORF">CO185_00200</name>
</gene>
<dbReference type="InterPro" id="IPR006073">
    <property type="entry name" value="GTP-bd"/>
</dbReference>
<dbReference type="EMBL" id="PFXF01000004">
    <property type="protein sequence ID" value="PJA33189.1"/>
    <property type="molecule type" value="Genomic_DNA"/>
</dbReference>
<dbReference type="PANTHER" id="PTHR23305">
    <property type="entry name" value="OBG GTPASE FAMILY"/>
    <property type="match status" value="1"/>
</dbReference>
<sequence>MLKIGIVGLPNVGKSTLFNALTKRSVPAENYPFCTIDPSVGVVPVPDERLDKLSALSQSKKTIPAVVEFVDIAGLVKGASEGEGLGNKFLSNIREVDAVIEMVRTFEDPDIIHVHEKIDPLFDIEIINMELETAGINKPTLYVLNTSEVSGQISQEFKSKIPGPYLEIDPIFGTGLDKLIVEAYKLLDLITFFTTGVDESRAWTTRRNSTAPEAGKAIHTDFQEKFIRAQVISYEKLIEAGSLVKAREKGWVRIEGKEYIVQDGDVIEFLI</sequence>
<dbReference type="GO" id="GO:0016887">
    <property type="term" value="F:ATP hydrolysis activity"/>
    <property type="evidence" value="ECO:0007669"/>
    <property type="project" value="TreeGrafter"/>
</dbReference>
<dbReference type="Gene3D" id="3.10.20.30">
    <property type="match status" value="2"/>
</dbReference>
<protein>
    <submittedName>
        <fullName evidence="6">Redox-regulated ATPase YchF</fullName>
    </submittedName>
</protein>
<evidence type="ECO:0000259" key="5">
    <source>
        <dbReference type="PROSITE" id="PS51880"/>
    </source>
</evidence>
<dbReference type="InterPro" id="IPR013029">
    <property type="entry name" value="YchF_C"/>
</dbReference>
<dbReference type="GO" id="GO:0005737">
    <property type="term" value="C:cytoplasm"/>
    <property type="evidence" value="ECO:0007669"/>
    <property type="project" value="TreeGrafter"/>
</dbReference>
<dbReference type="InterPro" id="IPR027417">
    <property type="entry name" value="P-loop_NTPase"/>
</dbReference>
<name>A0A2M7WT73_9BACT</name>
<dbReference type="GO" id="GO:0005525">
    <property type="term" value="F:GTP binding"/>
    <property type="evidence" value="ECO:0007669"/>
    <property type="project" value="InterPro"/>
</dbReference>
<dbReference type="GO" id="GO:0005524">
    <property type="term" value="F:ATP binding"/>
    <property type="evidence" value="ECO:0007669"/>
    <property type="project" value="UniProtKB-KW"/>
</dbReference>
<feature type="domain" description="OBG-type G" evidence="4">
    <location>
        <begin position="2"/>
        <end position="188"/>
    </location>
</feature>
<keyword evidence="2" id="KW-0067">ATP-binding</keyword>
<feature type="domain" description="TGS" evidence="5">
    <location>
        <begin position="188"/>
        <end position="271"/>
    </location>
</feature>